<evidence type="ECO:0000256" key="1">
    <source>
        <dbReference type="SAM" id="SignalP"/>
    </source>
</evidence>
<sequence length="288" mass="31881">MSILLASPAWAYITWNEMKKTLFALVALAATGSAMAASTNPFSRDISEPVAVKSPYTFELGLTTHREVYKEYVASGKLMQEEAWMTGVKGGVTRELADIGGKVVLTGEFAMGRADYTGSYQGGNYGELHLGGLNRNLIEVTGMYKQSAPKWNGLTVGAGLGYRRLVDNLQDGGPGGYKRTNERLYLILGLEQAFQFKTWSITPGVQYKHILKSKQTSDLYGGVTVDQHRGYGAEVSIAFSHKSEKYNTVITPYYRQWNVKDSTVDARTNLYEPRNRTKELGIALTVQF</sequence>
<accession>A0A119HFQ5</accession>
<protein>
    <recommendedName>
        <fullName evidence="4">Outer membrane protein beta-barrel domain-containing protein</fullName>
    </recommendedName>
</protein>
<dbReference type="Gene3D" id="2.40.128.100">
    <property type="entry name" value="OPCA outer membrane adhesin/invasin"/>
    <property type="match status" value="1"/>
</dbReference>
<feature type="signal peptide" evidence="1">
    <location>
        <begin position="1"/>
        <end position="36"/>
    </location>
</feature>
<organism evidence="2 3">
    <name type="scientific">Burkholderia ubonensis</name>
    <dbReference type="NCBI Taxonomy" id="101571"/>
    <lineage>
        <taxon>Bacteria</taxon>
        <taxon>Pseudomonadati</taxon>
        <taxon>Pseudomonadota</taxon>
        <taxon>Betaproteobacteria</taxon>
        <taxon>Burkholderiales</taxon>
        <taxon>Burkholderiaceae</taxon>
        <taxon>Burkholderia</taxon>
        <taxon>Burkholderia cepacia complex</taxon>
    </lineage>
</organism>
<dbReference type="AlphaFoldDB" id="A0A119HFQ5"/>
<dbReference type="EMBL" id="LPHD01000049">
    <property type="protein sequence ID" value="KWA84282.1"/>
    <property type="molecule type" value="Genomic_DNA"/>
</dbReference>
<evidence type="ECO:0000313" key="2">
    <source>
        <dbReference type="EMBL" id="KWA84282.1"/>
    </source>
</evidence>
<evidence type="ECO:0000313" key="3">
    <source>
        <dbReference type="Proteomes" id="UP000060630"/>
    </source>
</evidence>
<reference evidence="2 3" key="1">
    <citation type="submission" date="2015-11" db="EMBL/GenBank/DDBJ databases">
        <title>Expanding the genomic diversity of Burkholderia species for the development of highly accurate diagnostics.</title>
        <authorList>
            <person name="Sahl J."/>
            <person name="Keim P."/>
            <person name="Wagner D."/>
        </authorList>
    </citation>
    <scope>NUCLEOTIDE SEQUENCE [LARGE SCALE GENOMIC DNA]</scope>
    <source>
        <strain evidence="2 3">MSMB2087WGS</strain>
    </source>
</reference>
<comment type="caution">
    <text evidence="2">The sequence shown here is derived from an EMBL/GenBank/DDBJ whole genome shotgun (WGS) entry which is preliminary data.</text>
</comment>
<dbReference type="Proteomes" id="UP000060630">
    <property type="component" value="Unassembled WGS sequence"/>
</dbReference>
<dbReference type="SUPFAM" id="SSF69917">
    <property type="entry name" value="OMPT-like"/>
    <property type="match status" value="1"/>
</dbReference>
<name>A0A119HFQ5_9BURK</name>
<feature type="chain" id="PRO_5007162185" description="Outer membrane protein beta-barrel domain-containing protein" evidence="1">
    <location>
        <begin position="37"/>
        <end position="288"/>
    </location>
</feature>
<dbReference type="InterPro" id="IPR020080">
    <property type="entry name" value="OM_adhesin/peptidase_omptin"/>
</dbReference>
<proteinExistence type="predicted"/>
<keyword evidence="1" id="KW-0732">Signal</keyword>
<evidence type="ECO:0008006" key="4">
    <source>
        <dbReference type="Google" id="ProtNLM"/>
    </source>
</evidence>
<gene>
    <name evidence="2" type="ORF">WL29_23280</name>
</gene>
<dbReference type="GO" id="GO:0004190">
    <property type="term" value="F:aspartic-type endopeptidase activity"/>
    <property type="evidence" value="ECO:0007669"/>
    <property type="project" value="InterPro"/>
</dbReference>